<accession>A0A1T4LM02</accession>
<dbReference type="GO" id="GO:0016020">
    <property type="term" value="C:membrane"/>
    <property type="evidence" value="ECO:0007669"/>
    <property type="project" value="InterPro"/>
</dbReference>
<dbReference type="RefSeq" id="WP_269435083.1">
    <property type="nucleotide sequence ID" value="NZ_FUWJ01000001.1"/>
</dbReference>
<feature type="domain" description="Porin" evidence="2">
    <location>
        <begin position="12"/>
        <end position="213"/>
    </location>
</feature>
<dbReference type="GO" id="GO:0015288">
    <property type="term" value="F:porin activity"/>
    <property type="evidence" value="ECO:0007669"/>
    <property type="project" value="InterPro"/>
</dbReference>
<evidence type="ECO:0000259" key="2">
    <source>
        <dbReference type="Pfam" id="PF13609"/>
    </source>
</evidence>
<sequence>MRRLCLGSTALASTSLAIGGLVADPALAADPIKIGVGGYYQFYVLAGAMEGNYALNGTSVQYNGIQFIQQGEIYFNGVTKLDNGTSVGIRVQLEAWDPSYGSAGTDVRAVDEAYMYAFADWGRVEFGAKDGAAYTMYYGAPSALPGWGFLKHNSNFSWSNPVARGFNVAALRLDGSTIDVEQNKPNRINYYTPRIWGFQIGASYAPKVQPRTQPGSIWGLNSGPTSGVAGVCGFPAATAANGCPINDNSWLNAVAVAANYLNKFGDLYVAFYGGFSTMTFSPSLNQVQSAYNTINGANLSSWNQTVIGVQFGFRGFTVGGSWGWDNMGLGRNGYTGGDNDTRTWAAAVMYETGPWQMSAGFAVATNDNGNGSPSLLNCAQGSTSTCSVAAAATSSVYFGSNQSAGAATFGTLTASYIELGATYQLGPGVKLVGGAVFTNLTGPSNAVAAQSWAALLGMDLHF</sequence>
<dbReference type="SUPFAM" id="SSF56935">
    <property type="entry name" value="Porins"/>
    <property type="match status" value="1"/>
</dbReference>
<dbReference type="InterPro" id="IPR033900">
    <property type="entry name" value="Gram_neg_porin_domain"/>
</dbReference>
<dbReference type="Proteomes" id="UP000190092">
    <property type="component" value="Unassembled WGS sequence"/>
</dbReference>
<protein>
    <submittedName>
        <fullName evidence="3">Porin</fullName>
    </submittedName>
</protein>
<dbReference type="AlphaFoldDB" id="A0A1T4LM02"/>
<dbReference type="EMBL" id="FUWJ01000001">
    <property type="protein sequence ID" value="SJZ55742.1"/>
    <property type="molecule type" value="Genomic_DNA"/>
</dbReference>
<dbReference type="STRING" id="225324.SAMN02745126_01610"/>
<gene>
    <name evidence="3" type="ORF">SAMN02745126_01610</name>
</gene>
<evidence type="ECO:0000313" key="4">
    <source>
        <dbReference type="Proteomes" id="UP000190092"/>
    </source>
</evidence>
<keyword evidence="4" id="KW-1185">Reference proteome</keyword>
<organism evidence="3 4">
    <name type="scientific">Enhydrobacter aerosaccus</name>
    <dbReference type="NCBI Taxonomy" id="225324"/>
    <lineage>
        <taxon>Bacteria</taxon>
        <taxon>Pseudomonadati</taxon>
        <taxon>Pseudomonadota</taxon>
        <taxon>Alphaproteobacteria</taxon>
        <taxon>Hyphomicrobiales</taxon>
        <taxon>Enhydrobacter</taxon>
    </lineage>
</organism>
<dbReference type="Pfam" id="PF13609">
    <property type="entry name" value="Porin_4"/>
    <property type="match status" value="2"/>
</dbReference>
<feature type="signal peptide" evidence="1">
    <location>
        <begin position="1"/>
        <end position="28"/>
    </location>
</feature>
<keyword evidence="1" id="KW-0732">Signal</keyword>
<dbReference type="InterPro" id="IPR023614">
    <property type="entry name" value="Porin_dom_sf"/>
</dbReference>
<evidence type="ECO:0000313" key="3">
    <source>
        <dbReference type="EMBL" id="SJZ55742.1"/>
    </source>
</evidence>
<reference evidence="4" key="1">
    <citation type="submission" date="2017-02" db="EMBL/GenBank/DDBJ databases">
        <authorList>
            <person name="Varghese N."/>
            <person name="Submissions S."/>
        </authorList>
    </citation>
    <scope>NUCLEOTIDE SEQUENCE [LARGE SCALE GENOMIC DNA]</scope>
    <source>
        <strain evidence="4">ATCC 27094</strain>
    </source>
</reference>
<proteinExistence type="predicted"/>
<feature type="chain" id="PRO_5012978811" evidence="1">
    <location>
        <begin position="29"/>
        <end position="462"/>
    </location>
</feature>
<feature type="domain" description="Porin" evidence="2">
    <location>
        <begin position="263"/>
        <end position="429"/>
    </location>
</feature>
<dbReference type="Gene3D" id="2.40.160.10">
    <property type="entry name" value="Porin"/>
    <property type="match status" value="1"/>
</dbReference>
<name>A0A1T4LM02_9HYPH</name>
<evidence type="ECO:0000256" key="1">
    <source>
        <dbReference type="SAM" id="SignalP"/>
    </source>
</evidence>